<accession>A0ABD1G4Q2</accession>
<evidence type="ECO:0000256" key="1">
    <source>
        <dbReference type="ARBA" id="ARBA00005485"/>
    </source>
</evidence>
<organism evidence="4 5">
    <name type="scientific">Salvia divinorum</name>
    <name type="common">Maria pastora</name>
    <name type="synonym">Diviner's sage</name>
    <dbReference type="NCBI Taxonomy" id="28513"/>
    <lineage>
        <taxon>Eukaryota</taxon>
        <taxon>Viridiplantae</taxon>
        <taxon>Streptophyta</taxon>
        <taxon>Embryophyta</taxon>
        <taxon>Tracheophyta</taxon>
        <taxon>Spermatophyta</taxon>
        <taxon>Magnoliopsida</taxon>
        <taxon>eudicotyledons</taxon>
        <taxon>Gunneridae</taxon>
        <taxon>Pentapetalae</taxon>
        <taxon>asterids</taxon>
        <taxon>lamiids</taxon>
        <taxon>Lamiales</taxon>
        <taxon>Lamiaceae</taxon>
        <taxon>Nepetoideae</taxon>
        <taxon>Mentheae</taxon>
        <taxon>Salviinae</taxon>
        <taxon>Salvia</taxon>
        <taxon>Salvia subgen. Calosphace</taxon>
    </lineage>
</organism>
<name>A0ABD1G4Q2_SALDI</name>
<evidence type="ECO:0000256" key="2">
    <source>
        <dbReference type="ARBA" id="ARBA00023054"/>
    </source>
</evidence>
<dbReference type="EMBL" id="JBEAFC010000010">
    <property type="protein sequence ID" value="KAL1537978.1"/>
    <property type="molecule type" value="Genomic_DNA"/>
</dbReference>
<reference evidence="4 5" key="1">
    <citation type="submission" date="2024-06" db="EMBL/GenBank/DDBJ databases">
        <title>A chromosome level genome sequence of Diviner's sage (Salvia divinorum).</title>
        <authorList>
            <person name="Ford S.A."/>
            <person name="Ro D.-K."/>
            <person name="Ness R.W."/>
            <person name="Phillips M.A."/>
        </authorList>
    </citation>
    <scope>NUCLEOTIDE SEQUENCE [LARGE SCALE GENOMIC DNA]</scope>
    <source>
        <strain evidence="4">SAF-2024a</strain>
        <tissue evidence="4">Leaf</tissue>
    </source>
</reference>
<keyword evidence="2 3" id="KW-0175">Coiled coil</keyword>
<comment type="similarity">
    <text evidence="1">Belongs to the WEB family.</text>
</comment>
<gene>
    <name evidence="4" type="ORF">AAHA92_26769</name>
</gene>
<proteinExistence type="inferred from homology"/>
<comment type="caution">
    <text evidence="4">The sequence shown here is derived from an EMBL/GenBank/DDBJ whole genome shotgun (WGS) entry which is preliminary data.</text>
</comment>
<dbReference type="PANTHER" id="PTHR32054">
    <property type="entry name" value="HEAVY CHAIN, PUTATIVE, EXPRESSED-RELATED-RELATED"/>
    <property type="match status" value="1"/>
</dbReference>
<dbReference type="PANTHER" id="PTHR32054:SF9">
    <property type="entry name" value="OS04G0116200 PROTEIN"/>
    <property type="match status" value="1"/>
</dbReference>
<sequence>MQGGEGVVVRGRVEIDTRQPFRSVREAVMLFGEKVLAGEVYGNKLKEMQNKAKNQPSKLGAVKAELEETKESLTKAKEEENLMAHCLNSLRQELEQTKKELRHLKTRETLFEREVEEIKFIDNTKDIVEMDMIREKHEEGGRIELQKKRSVKFASPQLLTKMLDGEESKKAAKTKTKKKPLVPLIGGLFLKRIKKGGKASES</sequence>
<dbReference type="Proteomes" id="UP001567538">
    <property type="component" value="Unassembled WGS sequence"/>
</dbReference>
<feature type="coiled-coil region" evidence="3">
    <location>
        <begin position="59"/>
        <end position="114"/>
    </location>
</feature>
<keyword evidence="5" id="KW-1185">Reference proteome</keyword>
<evidence type="ECO:0000313" key="5">
    <source>
        <dbReference type="Proteomes" id="UP001567538"/>
    </source>
</evidence>
<evidence type="ECO:0000313" key="4">
    <source>
        <dbReference type="EMBL" id="KAL1537978.1"/>
    </source>
</evidence>
<protein>
    <submittedName>
        <fullName evidence="4">WEB family protein-like protein</fullName>
    </submittedName>
</protein>
<dbReference type="AlphaFoldDB" id="A0ABD1G4Q2"/>
<evidence type="ECO:0000256" key="3">
    <source>
        <dbReference type="SAM" id="Coils"/>
    </source>
</evidence>